<evidence type="ECO:0000313" key="11">
    <source>
        <dbReference type="EMBL" id="GAL21136.1"/>
    </source>
</evidence>
<dbReference type="PANTHER" id="PTHR47878:SF1">
    <property type="entry name" value="FLAVODOXIN_FERREDOXIN--NADP REDUCTASE"/>
    <property type="match status" value="1"/>
</dbReference>
<keyword evidence="4" id="KW-0285">Flavoprotein</keyword>
<dbReference type="GO" id="GO:0034599">
    <property type="term" value="P:cellular response to oxidative stress"/>
    <property type="evidence" value="ECO:0007669"/>
    <property type="project" value="TreeGrafter"/>
</dbReference>
<dbReference type="CDD" id="cd06195">
    <property type="entry name" value="FNR1"/>
    <property type="match status" value="1"/>
</dbReference>
<gene>
    <name evidence="11" type="ORF">JCM19235_411</name>
</gene>
<reference evidence="11 12" key="1">
    <citation type="submission" date="2014-09" db="EMBL/GenBank/DDBJ databases">
        <title>Vibrio maritimus JCM 19235. (C45) whole genome shotgun sequence.</title>
        <authorList>
            <person name="Sawabe T."/>
            <person name="Meirelles P."/>
            <person name="Nakanishi M."/>
            <person name="Sayaka M."/>
            <person name="Hattori M."/>
            <person name="Ohkuma M."/>
        </authorList>
    </citation>
    <scope>NUCLEOTIDE SEQUENCE [LARGE SCALE GENOMIC DNA]</scope>
    <source>
        <strain evidence="12">JCM19235</strain>
    </source>
</reference>
<keyword evidence="8 11" id="KW-0560">Oxidoreductase</keyword>
<evidence type="ECO:0000256" key="2">
    <source>
        <dbReference type="ARBA" id="ARBA00008312"/>
    </source>
</evidence>
<dbReference type="GO" id="GO:0042167">
    <property type="term" value="P:heme catabolic process"/>
    <property type="evidence" value="ECO:0007669"/>
    <property type="project" value="TreeGrafter"/>
</dbReference>
<comment type="caution">
    <text evidence="11">The sequence shown here is derived from an EMBL/GenBank/DDBJ whole genome shotgun (WGS) entry which is preliminary data.</text>
</comment>
<name>A0A090S0Q6_9VIBR</name>
<dbReference type="GO" id="GO:0000166">
    <property type="term" value="F:nucleotide binding"/>
    <property type="evidence" value="ECO:0007669"/>
    <property type="project" value="UniProtKB-KW"/>
</dbReference>
<evidence type="ECO:0000256" key="9">
    <source>
        <dbReference type="ARBA" id="ARBA00047776"/>
    </source>
</evidence>
<evidence type="ECO:0000313" key="12">
    <source>
        <dbReference type="Proteomes" id="UP000029228"/>
    </source>
</evidence>
<dbReference type="InterPro" id="IPR051930">
    <property type="entry name" value="FNR_type-1"/>
</dbReference>
<sequence>MTDIPNGLVEGRVLAKKQWTHNLFSLEVSAPIEQYVAGQFTKLGLRNEEGEWVRRAYSMVNHPNHEYGYQHLEFLIIADSDGQLSPKLNQLDSGDSVYVGKQPSGFMTIEEVPDYVRDLWMLSTGTAIGPFLSMLDDEILTSRFDNVVLVHAVRTADELVYADTIKDALSRLGSKFKFVSIVSREHHEPSLSGRIPELLLSGELQTKVGMNLQAPDSFVFMCGNPAMVKDTSSALTELGLNKHLRKKPGHFSSENYW</sequence>
<dbReference type="OrthoDB" id="9784483at2"/>
<evidence type="ECO:0000256" key="6">
    <source>
        <dbReference type="ARBA" id="ARBA00022827"/>
    </source>
</evidence>
<accession>A0A090S0Q6</accession>
<feature type="domain" description="FAD-binding FR-type" evidence="10">
    <location>
        <begin position="6"/>
        <end position="110"/>
    </location>
</feature>
<dbReference type="EC" id="1.18.1.2" evidence="3"/>
<keyword evidence="5" id="KW-0547">Nucleotide-binding</keyword>
<evidence type="ECO:0000256" key="3">
    <source>
        <dbReference type="ARBA" id="ARBA00013223"/>
    </source>
</evidence>
<organism evidence="11 12">
    <name type="scientific">Vibrio maritimus</name>
    <dbReference type="NCBI Taxonomy" id="990268"/>
    <lineage>
        <taxon>Bacteria</taxon>
        <taxon>Pseudomonadati</taxon>
        <taxon>Pseudomonadota</taxon>
        <taxon>Gammaproteobacteria</taxon>
        <taxon>Vibrionales</taxon>
        <taxon>Vibrionaceae</taxon>
        <taxon>Vibrio</taxon>
    </lineage>
</organism>
<comment type="catalytic activity">
    <reaction evidence="9">
        <text>2 reduced [2Fe-2S]-[ferredoxin] + NADP(+) + H(+) = 2 oxidized [2Fe-2S]-[ferredoxin] + NADPH</text>
        <dbReference type="Rhea" id="RHEA:20125"/>
        <dbReference type="Rhea" id="RHEA-COMP:10000"/>
        <dbReference type="Rhea" id="RHEA-COMP:10001"/>
        <dbReference type="ChEBI" id="CHEBI:15378"/>
        <dbReference type="ChEBI" id="CHEBI:33737"/>
        <dbReference type="ChEBI" id="CHEBI:33738"/>
        <dbReference type="ChEBI" id="CHEBI:57783"/>
        <dbReference type="ChEBI" id="CHEBI:58349"/>
        <dbReference type="EC" id="1.18.1.2"/>
    </reaction>
</comment>
<dbReference type="InterPro" id="IPR039261">
    <property type="entry name" value="FNR_nucleotide-bd"/>
</dbReference>
<dbReference type="GO" id="GO:0004324">
    <property type="term" value="F:ferredoxin-NADP+ reductase activity"/>
    <property type="evidence" value="ECO:0007669"/>
    <property type="project" value="UniProtKB-EC"/>
</dbReference>
<keyword evidence="7" id="KW-0521">NADP</keyword>
<dbReference type="AlphaFoldDB" id="A0A090S0Q6"/>
<evidence type="ECO:0000259" key="10">
    <source>
        <dbReference type="PROSITE" id="PS51384"/>
    </source>
</evidence>
<protein>
    <recommendedName>
        <fullName evidence="3">ferredoxin--NADP(+) reductase</fullName>
        <ecNumber evidence="3">1.18.1.2</ecNumber>
    </recommendedName>
</protein>
<evidence type="ECO:0000256" key="7">
    <source>
        <dbReference type="ARBA" id="ARBA00022857"/>
    </source>
</evidence>
<evidence type="ECO:0000256" key="5">
    <source>
        <dbReference type="ARBA" id="ARBA00022741"/>
    </source>
</evidence>
<dbReference type="PROSITE" id="PS51384">
    <property type="entry name" value="FAD_FR"/>
    <property type="match status" value="1"/>
</dbReference>
<dbReference type="InterPro" id="IPR001433">
    <property type="entry name" value="OxRdtase_FAD/NAD-bd"/>
</dbReference>
<dbReference type="Pfam" id="PF00175">
    <property type="entry name" value="NAD_binding_1"/>
    <property type="match status" value="1"/>
</dbReference>
<dbReference type="Proteomes" id="UP000029228">
    <property type="component" value="Unassembled WGS sequence"/>
</dbReference>
<dbReference type="PANTHER" id="PTHR47878">
    <property type="entry name" value="OXIDOREDUCTASE FAD/NAD(P)-BINDING DOMAIN PROTEIN"/>
    <property type="match status" value="1"/>
</dbReference>
<dbReference type="Gene3D" id="3.40.50.80">
    <property type="entry name" value="Nucleotide-binding domain of ferredoxin-NADP reductase (FNR) module"/>
    <property type="match status" value="1"/>
</dbReference>
<dbReference type="InterPro" id="IPR033892">
    <property type="entry name" value="FNR_bac"/>
</dbReference>
<dbReference type="EMBL" id="BBMR01000007">
    <property type="protein sequence ID" value="GAL21136.1"/>
    <property type="molecule type" value="Genomic_DNA"/>
</dbReference>
<dbReference type="STRING" id="990268.JCM19235_411"/>
<keyword evidence="6" id="KW-0274">FAD</keyword>
<comment type="similarity">
    <text evidence="2">Belongs to the ferredoxin--NADP reductase type 1 family.</text>
</comment>
<dbReference type="InterPro" id="IPR017938">
    <property type="entry name" value="Riboflavin_synthase-like_b-brl"/>
</dbReference>
<evidence type="ECO:0000256" key="8">
    <source>
        <dbReference type="ARBA" id="ARBA00023002"/>
    </source>
</evidence>
<dbReference type="InterPro" id="IPR017927">
    <property type="entry name" value="FAD-bd_FR_type"/>
</dbReference>
<evidence type="ECO:0000256" key="4">
    <source>
        <dbReference type="ARBA" id="ARBA00022630"/>
    </source>
</evidence>
<dbReference type="Gene3D" id="2.40.30.10">
    <property type="entry name" value="Translation factors"/>
    <property type="match status" value="1"/>
</dbReference>
<proteinExistence type="inferred from homology"/>
<dbReference type="SUPFAM" id="SSF52343">
    <property type="entry name" value="Ferredoxin reductase-like, C-terminal NADP-linked domain"/>
    <property type="match status" value="1"/>
</dbReference>
<evidence type="ECO:0000256" key="1">
    <source>
        <dbReference type="ARBA" id="ARBA00001974"/>
    </source>
</evidence>
<keyword evidence="12" id="KW-1185">Reference proteome</keyword>
<comment type="cofactor">
    <cofactor evidence="1">
        <name>FAD</name>
        <dbReference type="ChEBI" id="CHEBI:57692"/>
    </cofactor>
</comment>
<dbReference type="SUPFAM" id="SSF63380">
    <property type="entry name" value="Riboflavin synthase domain-like"/>
    <property type="match status" value="1"/>
</dbReference>
<dbReference type="InterPro" id="IPR008333">
    <property type="entry name" value="Cbr1-like_FAD-bd_dom"/>
</dbReference>
<dbReference type="Pfam" id="PF00970">
    <property type="entry name" value="FAD_binding_6"/>
    <property type="match status" value="1"/>
</dbReference>